<dbReference type="GO" id="GO:0043565">
    <property type="term" value="F:sequence-specific DNA binding"/>
    <property type="evidence" value="ECO:0007669"/>
    <property type="project" value="InterPro"/>
</dbReference>
<evidence type="ECO:0000256" key="1">
    <source>
        <dbReference type="ARBA" id="ARBA00023015"/>
    </source>
</evidence>
<dbReference type="SUPFAM" id="SSF46689">
    <property type="entry name" value="Homeodomain-like"/>
    <property type="match status" value="2"/>
</dbReference>
<evidence type="ECO:0000256" key="2">
    <source>
        <dbReference type="ARBA" id="ARBA00023125"/>
    </source>
</evidence>
<dbReference type="Proteomes" id="UP000249260">
    <property type="component" value="Unassembled WGS sequence"/>
</dbReference>
<evidence type="ECO:0000313" key="5">
    <source>
        <dbReference type="EMBL" id="RAP73674.1"/>
    </source>
</evidence>
<gene>
    <name evidence="5" type="ORF">DL346_25745</name>
</gene>
<dbReference type="SMART" id="SM00342">
    <property type="entry name" value="HTH_ARAC"/>
    <property type="match status" value="1"/>
</dbReference>
<protein>
    <recommendedName>
        <fullName evidence="4">HTH araC/xylS-type domain-containing protein</fullName>
    </recommendedName>
</protein>
<dbReference type="InterPro" id="IPR018060">
    <property type="entry name" value="HTH_AraC"/>
</dbReference>
<dbReference type="PANTHER" id="PTHR43280:SF2">
    <property type="entry name" value="HTH-TYPE TRANSCRIPTIONAL REGULATOR EXSA"/>
    <property type="match status" value="1"/>
</dbReference>
<dbReference type="Pfam" id="PF12833">
    <property type="entry name" value="HTH_18"/>
    <property type="match status" value="1"/>
</dbReference>
<dbReference type="GO" id="GO:0003700">
    <property type="term" value="F:DNA-binding transcription factor activity"/>
    <property type="evidence" value="ECO:0007669"/>
    <property type="project" value="InterPro"/>
</dbReference>
<dbReference type="EMBL" id="QLUW01000006">
    <property type="protein sequence ID" value="RAP73674.1"/>
    <property type="molecule type" value="Genomic_DNA"/>
</dbReference>
<dbReference type="RefSeq" id="WP_112885257.1">
    <property type="nucleotide sequence ID" value="NZ_QLUW01000006.1"/>
</dbReference>
<name>A0A328U101_9BACL</name>
<keyword evidence="6" id="KW-1185">Reference proteome</keyword>
<dbReference type="InterPro" id="IPR020449">
    <property type="entry name" value="Tscrpt_reg_AraC-type_HTH"/>
</dbReference>
<dbReference type="Gene3D" id="1.10.10.60">
    <property type="entry name" value="Homeodomain-like"/>
    <property type="match status" value="2"/>
</dbReference>
<evidence type="ECO:0000256" key="3">
    <source>
        <dbReference type="ARBA" id="ARBA00023163"/>
    </source>
</evidence>
<keyword evidence="2" id="KW-0238">DNA-binding</keyword>
<sequence>MGQSRPISFGDLLRRGESLRASLEGGERNAYFKQFDSLFAAIPEADKEAWLEAYMILAAQFLAYMHKNGITAANLEPLDADALLRWDAHSTARQAADYLRSFACALLHCPGCRDEGGWLESLHAYIEQHLDEDLSLSKLAETVYFNPSYLCRLYKQTTGRALFDYVAEAKLARAKRYLKESPRLKVHEIARKVGFGSPAHFTRVFKKHSLLTPAQYREAYSR</sequence>
<comment type="caution">
    <text evidence="5">The sequence shown here is derived from an EMBL/GenBank/DDBJ whole genome shotgun (WGS) entry which is preliminary data.</text>
</comment>
<dbReference type="OrthoDB" id="2648653at2"/>
<reference evidence="5 6" key="1">
    <citation type="submission" date="2018-06" db="EMBL/GenBank/DDBJ databases">
        <title>Paenibacillus montanisoli sp. nov., isolated from mountain area soil.</title>
        <authorList>
            <person name="Wu M."/>
        </authorList>
    </citation>
    <scope>NUCLEOTIDE SEQUENCE [LARGE SCALE GENOMIC DNA]</scope>
    <source>
        <strain evidence="5 6">RA17</strain>
    </source>
</reference>
<dbReference type="PRINTS" id="PR00032">
    <property type="entry name" value="HTHARAC"/>
</dbReference>
<keyword evidence="3" id="KW-0804">Transcription</keyword>
<keyword evidence="1" id="KW-0805">Transcription regulation</keyword>
<dbReference type="PROSITE" id="PS01124">
    <property type="entry name" value="HTH_ARAC_FAMILY_2"/>
    <property type="match status" value="1"/>
</dbReference>
<evidence type="ECO:0000313" key="6">
    <source>
        <dbReference type="Proteomes" id="UP000249260"/>
    </source>
</evidence>
<organism evidence="5 6">
    <name type="scientific">Paenibacillus montanisoli</name>
    <dbReference type="NCBI Taxonomy" id="2081970"/>
    <lineage>
        <taxon>Bacteria</taxon>
        <taxon>Bacillati</taxon>
        <taxon>Bacillota</taxon>
        <taxon>Bacilli</taxon>
        <taxon>Bacillales</taxon>
        <taxon>Paenibacillaceae</taxon>
        <taxon>Paenibacillus</taxon>
    </lineage>
</organism>
<dbReference type="PANTHER" id="PTHR43280">
    <property type="entry name" value="ARAC-FAMILY TRANSCRIPTIONAL REGULATOR"/>
    <property type="match status" value="1"/>
</dbReference>
<feature type="domain" description="HTH araC/xylS-type" evidence="4">
    <location>
        <begin position="120"/>
        <end position="219"/>
    </location>
</feature>
<accession>A0A328U101</accession>
<evidence type="ECO:0000259" key="4">
    <source>
        <dbReference type="PROSITE" id="PS01124"/>
    </source>
</evidence>
<dbReference type="InterPro" id="IPR009057">
    <property type="entry name" value="Homeodomain-like_sf"/>
</dbReference>
<proteinExistence type="predicted"/>
<dbReference type="AlphaFoldDB" id="A0A328U101"/>